<accession>A0A1T4QNP3</accession>
<dbReference type="GO" id="GO:0019239">
    <property type="term" value="F:deaminase activity"/>
    <property type="evidence" value="ECO:0007669"/>
    <property type="project" value="TreeGrafter"/>
</dbReference>
<evidence type="ECO:0000313" key="2">
    <source>
        <dbReference type="EMBL" id="SKA05369.1"/>
    </source>
</evidence>
<dbReference type="GO" id="GO:0005829">
    <property type="term" value="C:cytosol"/>
    <property type="evidence" value="ECO:0007669"/>
    <property type="project" value="TreeGrafter"/>
</dbReference>
<gene>
    <name evidence="2" type="ORF">SAMN02745118_02633</name>
</gene>
<proteinExistence type="inferred from homology"/>
<dbReference type="InterPro" id="IPR006056">
    <property type="entry name" value="RidA"/>
</dbReference>
<dbReference type="PANTHER" id="PTHR11803:SF39">
    <property type="entry name" value="2-IMINOBUTANOATE_2-IMINOPROPANOATE DEAMINASE"/>
    <property type="match status" value="1"/>
</dbReference>
<evidence type="ECO:0000313" key="3">
    <source>
        <dbReference type="Proteomes" id="UP000190625"/>
    </source>
</evidence>
<keyword evidence="3" id="KW-1185">Reference proteome</keyword>
<dbReference type="Proteomes" id="UP000190625">
    <property type="component" value="Unassembled WGS sequence"/>
</dbReference>
<reference evidence="3" key="1">
    <citation type="submission" date="2017-02" db="EMBL/GenBank/DDBJ databases">
        <authorList>
            <person name="Varghese N."/>
            <person name="Submissions S."/>
        </authorList>
    </citation>
    <scope>NUCLEOTIDE SEQUENCE [LARGE SCALE GENOMIC DNA]</scope>
    <source>
        <strain evidence="3">ATCC BAA-73</strain>
    </source>
</reference>
<dbReference type="PROSITE" id="PS01094">
    <property type="entry name" value="UPF0076"/>
    <property type="match status" value="1"/>
</dbReference>
<dbReference type="NCBIfam" id="TIGR00004">
    <property type="entry name" value="Rid family detoxifying hydrolase"/>
    <property type="match status" value="1"/>
</dbReference>
<evidence type="ECO:0000256" key="1">
    <source>
        <dbReference type="ARBA" id="ARBA00010552"/>
    </source>
</evidence>
<comment type="similarity">
    <text evidence="1">Belongs to the RutC family.</text>
</comment>
<dbReference type="STRING" id="142842.SAMN02745118_02633"/>
<dbReference type="Gene3D" id="3.30.1330.40">
    <property type="entry name" value="RutC-like"/>
    <property type="match status" value="1"/>
</dbReference>
<dbReference type="CDD" id="cd00448">
    <property type="entry name" value="YjgF_YER057c_UK114_family"/>
    <property type="match status" value="1"/>
</dbReference>
<organism evidence="2 3">
    <name type="scientific">Selenihalanaerobacter shriftii</name>
    <dbReference type="NCBI Taxonomy" id="142842"/>
    <lineage>
        <taxon>Bacteria</taxon>
        <taxon>Bacillati</taxon>
        <taxon>Bacillota</taxon>
        <taxon>Clostridia</taxon>
        <taxon>Halanaerobiales</taxon>
        <taxon>Halobacteroidaceae</taxon>
        <taxon>Selenihalanaerobacter</taxon>
    </lineage>
</organism>
<dbReference type="EMBL" id="FUWM01000030">
    <property type="protein sequence ID" value="SKA05369.1"/>
    <property type="molecule type" value="Genomic_DNA"/>
</dbReference>
<dbReference type="FunFam" id="3.30.1330.40:FF:000001">
    <property type="entry name" value="L-PSP family endoribonuclease"/>
    <property type="match status" value="1"/>
</dbReference>
<dbReference type="SUPFAM" id="SSF55298">
    <property type="entry name" value="YjgF-like"/>
    <property type="match status" value="1"/>
</dbReference>
<dbReference type="InterPro" id="IPR019897">
    <property type="entry name" value="RidA_CS"/>
</dbReference>
<dbReference type="Pfam" id="PF01042">
    <property type="entry name" value="Ribonuc_L-PSP"/>
    <property type="match status" value="1"/>
</dbReference>
<dbReference type="AlphaFoldDB" id="A0A1T4QNP3"/>
<dbReference type="InterPro" id="IPR035959">
    <property type="entry name" value="RutC-like_sf"/>
</dbReference>
<name>A0A1T4QNP3_9FIRM</name>
<dbReference type="PANTHER" id="PTHR11803">
    <property type="entry name" value="2-IMINOBUTANOATE/2-IMINOPROPANOATE DEAMINASE RIDA"/>
    <property type="match status" value="1"/>
</dbReference>
<dbReference type="InterPro" id="IPR006175">
    <property type="entry name" value="YjgF/YER057c/UK114"/>
</dbReference>
<protein>
    <submittedName>
        <fullName evidence="2">Endoribonuclease L-PSP</fullName>
    </submittedName>
</protein>
<sequence>MSENCNYYRTINKKTFNKGDYFMKKREIKTDKSPAAIGPYSQAIKLDNLVLTSGQIPFTPEGQLVSNDVQEQARQSLENVKGVLEEAGTDLDKVIKCTVFISNMDDFPKINEIYKEFFEEPYPARSCVEVSRLPKDVKLEIEAIAYTE</sequence>